<dbReference type="InterPro" id="IPR052739">
    <property type="entry name" value="FAAH2"/>
</dbReference>
<name>A0A4V6A5R5_STECR</name>
<keyword evidence="2" id="KW-0812">Transmembrane</keyword>
<comment type="caution">
    <text evidence="4">The sequence shown here is derived from an EMBL/GenBank/DDBJ whole genome shotgun (WGS) entry which is preliminary data.</text>
</comment>
<reference evidence="4" key="3">
    <citation type="journal article" date="2019" name="G3 (Bethesda)">
        <title>Hybrid Assembly of the Genome of the Entomopathogenic Nematode Steinernema carpocapsae Identifies the X-Chromosome.</title>
        <authorList>
            <person name="Serra L."/>
            <person name="Macchietto M."/>
            <person name="Macias-Munoz A."/>
            <person name="McGill C.J."/>
            <person name="Rodriguez I.M."/>
            <person name="Rodriguez B."/>
            <person name="Murad R."/>
            <person name="Mortazavi A."/>
        </authorList>
    </citation>
    <scope>NUCLEOTIDE SEQUENCE</scope>
    <source>
        <strain evidence="4">ALL</strain>
    </source>
</reference>
<gene>
    <name evidence="4" type="ORF">L596_006856</name>
</gene>
<protein>
    <recommendedName>
        <fullName evidence="3">Amidase domain-containing protein</fullName>
    </recommendedName>
</protein>
<proteinExistence type="predicted"/>
<dbReference type="STRING" id="34508.A0A4V6A5R5"/>
<feature type="domain" description="Amidase" evidence="3">
    <location>
        <begin position="75"/>
        <end position="217"/>
    </location>
</feature>
<keyword evidence="2" id="KW-1133">Transmembrane helix</keyword>
<organism evidence="4">
    <name type="scientific">Steinernema carpocapsae</name>
    <name type="common">Entomopathogenic nematode</name>
    <dbReference type="NCBI Taxonomy" id="34508"/>
    <lineage>
        <taxon>Eukaryota</taxon>
        <taxon>Metazoa</taxon>
        <taxon>Ecdysozoa</taxon>
        <taxon>Nematoda</taxon>
        <taxon>Chromadorea</taxon>
        <taxon>Rhabditida</taxon>
        <taxon>Tylenchina</taxon>
        <taxon>Panagrolaimomorpha</taxon>
        <taxon>Strongyloidoidea</taxon>
        <taxon>Steinernematidae</taxon>
        <taxon>Steinernema</taxon>
    </lineage>
</organism>
<keyword evidence="2" id="KW-0472">Membrane</keyword>
<feature type="region of interest" description="Disordered" evidence="1">
    <location>
        <begin position="203"/>
        <end position="225"/>
    </location>
</feature>
<feature type="transmembrane region" description="Helical" evidence="2">
    <location>
        <begin position="7"/>
        <end position="30"/>
    </location>
</feature>
<feature type="compositionally biased region" description="Low complexity" evidence="1">
    <location>
        <begin position="211"/>
        <end position="225"/>
    </location>
</feature>
<evidence type="ECO:0000256" key="1">
    <source>
        <dbReference type="SAM" id="MobiDB-lite"/>
    </source>
</evidence>
<dbReference type="Gene3D" id="3.90.1300.10">
    <property type="entry name" value="Amidase signature (AS) domain"/>
    <property type="match status" value="1"/>
</dbReference>
<reference evidence="4" key="1">
    <citation type="submission" date="2013-11" db="EMBL/GenBank/DDBJ databases">
        <authorList>
            <person name="Sternberg P."/>
            <person name="Dillman A."/>
            <person name="Macchietto M."/>
        </authorList>
    </citation>
    <scope>NUCLEOTIDE SEQUENCE</scope>
    <source>
        <strain evidence="4">ALL</strain>
    </source>
</reference>
<evidence type="ECO:0000313" key="4">
    <source>
        <dbReference type="EMBL" id="TKR92145.1"/>
    </source>
</evidence>
<sequence>MNPFVQLLVLALYICFFPILFFIPSLYYPLVRFGFEIGNFFRKRHFLPKVTDPLLLISATKAAELIRNKELKSVDLVNAYICRIKEVNCILNALISDCFQEALKEAAKVDQFMESVDKNSDEVRKLEKEKPLFGIPFTIKDSMDVKGREITIGMPIRQGLISKEDADVVKNTRESGGILLGITNVPECLMSYETHNPIFGVTNNPYDTRRSPGGSSGDSFPPVDL</sequence>
<dbReference type="SUPFAM" id="SSF75304">
    <property type="entry name" value="Amidase signature (AS) enzymes"/>
    <property type="match status" value="1"/>
</dbReference>
<reference evidence="4" key="2">
    <citation type="journal article" date="2015" name="Genome Biol.">
        <title>Comparative genomics of Steinernema reveals deeply conserved gene regulatory networks.</title>
        <authorList>
            <person name="Dillman A.R."/>
            <person name="Macchietto M."/>
            <person name="Porter C.F."/>
            <person name="Rogers A."/>
            <person name="Williams B."/>
            <person name="Antoshechkin I."/>
            <person name="Lee M.M."/>
            <person name="Goodwin Z."/>
            <person name="Lu X."/>
            <person name="Lewis E.E."/>
            <person name="Goodrich-Blair H."/>
            <person name="Stock S.P."/>
            <person name="Adams B.J."/>
            <person name="Sternberg P.W."/>
            <person name="Mortazavi A."/>
        </authorList>
    </citation>
    <scope>NUCLEOTIDE SEQUENCE [LARGE SCALE GENOMIC DNA]</scope>
    <source>
        <strain evidence="4">ALL</strain>
    </source>
</reference>
<dbReference type="InterPro" id="IPR023631">
    <property type="entry name" value="Amidase_dom"/>
</dbReference>
<accession>A0A4V6A5R5</accession>
<dbReference type="GO" id="GO:0012505">
    <property type="term" value="C:endomembrane system"/>
    <property type="evidence" value="ECO:0007669"/>
    <property type="project" value="TreeGrafter"/>
</dbReference>
<dbReference type="PANTHER" id="PTHR43372">
    <property type="entry name" value="FATTY-ACID AMIDE HYDROLASE"/>
    <property type="match status" value="1"/>
</dbReference>
<evidence type="ECO:0000256" key="2">
    <source>
        <dbReference type="SAM" id="Phobius"/>
    </source>
</evidence>
<dbReference type="EMBL" id="AZBU02000002">
    <property type="protein sequence ID" value="TKR92145.1"/>
    <property type="molecule type" value="Genomic_DNA"/>
</dbReference>
<dbReference type="AlphaFoldDB" id="A0A4V6A5R5"/>
<dbReference type="Pfam" id="PF01425">
    <property type="entry name" value="Amidase"/>
    <property type="match status" value="1"/>
</dbReference>
<dbReference type="InterPro" id="IPR036928">
    <property type="entry name" value="AS_sf"/>
</dbReference>
<dbReference type="OrthoDB" id="5852048at2759"/>
<dbReference type="PANTHER" id="PTHR43372:SF4">
    <property type="entry name" value="FATTY-ACID AMIDE HYDROLASE 2"/>
    <property type="match status" value="1"/>
</dbReference>
<evidence type="ECO:0000259" key="3">
    <source>
        <dbReference type="Pfam" id="PF01425"/>
    </source>
</evidence>